<comment type="caution">
    <text evidence="3">The sequence shown here is derived from an EMBL/GenBank/DDBJ whole genome shotgun (WGS) entry which is preliminary data.</text>
</comment>
<dbReference type="AlphaFoldDB" id="A0A4T2BXD0"/>
<organism evidence="3 4">
    <name type="scientific">Subtercola vilae</name>
    <dbReference type="NCBI Taxonomy" id="2056433"/>
    <lineage>
        <taxon>Bacteria</taxon>
        <taxon>Bacillati</taxon>
        <taxon>Actinomycetota</taxon>
        <taxon>Actinomycetes</taxon>
        <taxon>Micrococcales</taxon>
        <taxon>Microbacteriaceae</taxon>
        <taxon>Subtercola</taxon>
    </lineage>
</organism>
<evidence type="ECO:0000259" key="2">
    <source>
        <dbReference type="Pfam" id="PF01261"/>
    </source>
</evidence>
<evidence type="ECO:0000256" key="1">
    <source>
        <dbReference type="ARBA" id="ARBA00023277"/>
    </source>
</evidence>
<dbReference type="InterPro" id="IPR050312">
    <property type="entry name" value="IolE/XylAMocC-like"/>
</dbReference>
<keyword evidence="1" id="KW-0119">Carbohydrate metabolism</keyword>
<accession>A0A4T2BXD0</accession>
<evidence type="ECO:0000313" key="3">
    <source>
        <dbReference type="EMBL" id="TIH36613.1"/>
    </source>
</evidence>
<feature type="domain" description="Xylose isomerase-like TIM barrel" evidence="2">
    <location>
        <begin position="46"/>
        <end position="290"/>
    </location>
</feature>
<dbReference type="InterPro" id="IPR013022">
    <property type="entry name" value="Xyl_isomerase-like_TIM-brl"/>
</dbReference>
<dbReference type="GO" id="GO:0016853">
    <property type="term" value="F:isomerase activity"/>
    <property type="evidence" value="ECO:0007669"/>
    <property type="project" value="UniProtKB-KW"/>
</dbReference>
<dbReference type="Pfam" id="PF01261">
    <property type="entry name" value="AP_endonuc_2"/>
    <property type="match status" value="1"/>
</dbReference>
<dbReference type="InterPro" id="IPR036237">
    <property type="entry name" value="Xyl_isomerase-like_sf"/>
</dbReference>
<dbReference type="PANTHER" id="PTHR12110">
    <property type="entry name" value="HYDROXYPYRUVATE ISOMERASE"/>
    <property type="match status" value="1"/>
</dbReference>
<protein>
    <submittedName>
        <fullName evidence="3">Xylose isomerase</fullName>
    </submittedName>
</protein>
<evidence type="ECO:0000313" key="4">
    <source>
        <dbReference type="Proteomes" id="UP000306192"/>
    </source>
</evidence>
<gene>
    <name evidence="3" type="ORF">D4765_09580</name>
</gene>
<reference evidence="3 4" key="1">
    <citation type="journal article" date="2019" name="Microorganisms">
        <title>Systematic Affiliation and Genome Analysis of Subtercola vilae DB165(T) with Particular Emphasis on Cold Adaptation of an Isolate from a High-Altitude Cold Volcano Lake.</title>
        <authorList>
            <person name="Villalobos A.S."/>
            <person name="Wiese J."/>
            <person name="Imhoff J.F."/>
            <person name="Dorador C."/>
            <person name="Keller A."/>
            <person name="Hentschel U."/>
        </authorList>
    </citation>
    <scope>NUCLEOTIDE SEQUENCE [LARGE SCALE GENOMIC DNA]</scope>
    <source>
        <strain evidence="3 4">DB165</strain>
    </source>
</reference>
<dbReference type="Gene3D" id="3.20.20.150">
    <property type="entry name" value="Divalent-metal-dependent TIM barrel enzymes"/>
    <property type="match status" value="1"/>
</dbReference>
<dbReference type="SUPFAM" id="SSF51658">
    <property type="entry name" value="Xylose isomerase-like"/>
    <property type="match status" value="1"/>
</dbReference>
<keyword evidence="3" id="KW-0413">Isomerase</keyword>
<sequence length="315" mass="34225">MEPAMPTHYGVDLITFFHPSFWGLSTDEEFERLRNSAPETVWSTIFDALSESGISHIEMTFPPADFTTALQVFGSAEGFRRELDSRNLTLKSGFYGLQGADLDPAAAADAVTPYLEFLAAAGGDTLVVGPPMRATVGSTPPVFADLGLASRVADALHHIGHRSLSLGVKTALHTEAHSIFYTARDIQLMMTLTDPDYVFLCPDTAHITLGDSNPVEVVEPWRNRVVIAHWKDATGPMPADVPIDAGIHTAHREYMCTLGEGVVDWRSWARLMESTGHSDVTLLELDATPDPIGEMIAARTFVESVRAEVLGSSSN</sequence>
<name>A0A4T2BXD0_9MICO</name>
<dbReference type="EMBL" id="QYRT01000015">
    <property type="protein sequence ID" value="TIH36613.1"/>
    <property type="molecule type" value="Genomic_DNA"/>
</dbReference>
<proteinExistence type="predicted"/>
<dbReference type="PANTHER" id="PTHR12110:SF41">
    <property type="entry name" value="INOSOSE DEHYDRATASE"/>
    <property type="match status" value="1"/>
</dbReference>
<keyword evidence="4" id="KW-1185">Reference proteome</keyword>
<dbReference type="Proteomes" id="UP000306192">
    <property type="component" value="Unassembled WGS sequence"/>
</dbReference>